<dbReference type="RefSeq" id="WP_133557989.1">
    <property type="nucleotide sequence ID" value="NZ_SNWM01000004.1"/>
</dbReference>
<reference evidence="1 2" key="1">
    <citation type="submission" date="2019-03" db="EMBL/GenBank/DDBJ databases">
        <title>Genomic Encyclopedia of Archaeal and Bacterial Type Strains, Phase II (KMG-II): from individual species to whole genera.</title>
        <authorList>
            <person name="Goeker M."/>
        </authorList>
    </citation>
    <scope>NUCLEOTIDE SEQUENCE [LARGE SCALE GENOMIC DNA]</scope>
    <source>
        <strain evidence="1 2">DSM 19034</strain>
    </source>
</reference>
<accession>A0A4R6IHR8</accession>
<sequence length="99" mass="10606">MEKVEILVVGCNPEILAVILRLINANEQWNATGAASYAETIDFLQSGTYSLLLLGAGLAEDEETGLRDFASANFPDLKIVDHFGGGSGLLFAEIYQALT</sequence>
<protein>
    <recommendedName>
        <fullName evidence="3">Response regulator receiver domain-containing protein</fullName>
    </recommendedName>
</protein>
<evidence type="ECO:0000313" key="1">
    <source>
        <dbReference type="EMBL" id="TDO21015.1"/>
    </source>
</evidence>
<dbReference type="EMBL" id="SNWM01000004">
    <property type="protein sequence ID" value="TDO21015.1"/>
    <property type="molecule type" value="Genomic_DNA"/>
</dbReference>
<proteinExistence type="predicted"/>
<gene>
    <name evidence="1" type="ORF">CLV32_3653</name>
</gene>
<name>A0A4R6IHR8_9SPHI</name>
<comment type="caution">
    <text evidence="1">The sequence shown here is derived from an EMBL/GenBank/DDBJ whole genome shotgun (WGS) entry which is preliminary data.</text>
</comment>
<evidence type="ECO:0000313" key="2">
    <source>
        <dbReference type="Proteomes" id="UP000295499"/>
    </source>
</evidence>
<evidence type="ECO:0008006" key="3">
    <source>
        <dbReference type="Google" id="ProtNLM"/>
    </source>
</evidence>
<dbReference type="OrthoDB" id="677818at2"/>
<organism evidence="1 2">
    <name type="scientific">Pedobacter duraquae</name>
    <dbReference type="NCBI Taxonomy" id="425511"/>
    <lineage>
        <taxon>Bacteria</taxon>
        <taxon>Pseudomonadati</taxon>
        <taxon>Bacteroidota</taxon>
        <taxon>Sphingobacteriia</taxon>
        <taxon>Sphingobacteriales</taxon>
        <taxon>Sphingobacteriaceae</taxon>
        <taxon>Pedobacter</taxon>
    </lineage>
</organism>
<dbReference type="AlphaFoldDB" id="A0A4R6IHR8"/>
<keyword evidence="2" id="KW-1185">Reference proteome</keyword>
<dbReference type="Proteomes" id="UP000295499">
    <property type="component" value="Unassembled WGS sequence"/>
</dbReference>